<dbReference type="Pfam" id="PF02720">
    <property type="entry name" value="DUF222"/>
    <property type="match status" value="1"/>
</dbReference>
<feature type="domain" description="HNH nuclease" evidence="2">
    <location>
        <begin position="395"/>
        <end position="448"/>
    </location>
</feature>
<dbReference type="InterPro" id="IPR003870">
    <property type="entry name" value="DUF222"/>
</dbReference>
<keyword evidence="4" id="KW-1185">Reference proteome</keyword>
<comment type="caution">
    <text evidence="3">The sequence shown here is derived from an EMBL/GenBank/DDBJ whole genome shotgun (WGS) entry which is preliminary data.</text>
</comment>
<dbReference type="RefSeq" id="WP_337318208.1">
    <property type="nucleotide sequence ID" value="NZ_JBBDGN010000003.1"/>
</dbReference>
<dbReference type="EMBL" id="JBBDGN010000003">
    <property type="protein sequence ID" value="MEJ1091046.1"/>
    <property type="molecule type" value="Genomic_DNA"/>
</dbReference>
<reference evidence="3 4" key="1">
    <citation type="submission" date="2024-02" db="EMBL/GenBank/DDBJ databases">
        <authorList>
            <person name="Saticioglu I.B."/>
        </authorList>
    </citation>
    <scope>NUCLEOTIDE SEQUENCE [LARGE SCALE GENOMIC DNA]</scope>
    <source>
        <strain evidence="3 4">Mu-43</strain>
    </source>
</reference>
<dbReference type="InterPro" id="IPR003615">
    <property type="entry name" value="HNH_nuc"/>
</dbReference>
<evidence type="ECO:0000256" key="1">
    <source>
        <dbReference type="SAM" id="MobiDB-lite"/>
    </source>
</evidence>
<dbReference type="CDD" id="cd00085">
    <property type="entry name" value="HNHc"/>
    <property type="match status" value="1"/>
</dbReference>
<evidence type="ECO:0000259" key="2">
    <source>
        <dbReference type="SMART" id="SM00507"/>
    </source>
</evidence>
<dbReference type="SMART" id="SM00507">
    <property type="entry name" value="HNHc"/>
    <property type="match status" value="1"/>
</dbReference>
<protein>
    <submittedName>
        <fullName evidence="3">DUF222 domain-containing protein</fullName>
    </submittedName>
</protein>
<feature type="region of interest" description="Disordered" evidence="1">
    <location>
        <begin position="116"/>
        <end position="142"/>
    </location>
</feature>
<proteinExistence type="predicted"/>
<name>A0ABU8LKD7_9MICO</name>
<accession>A0ABU8LKD7</accession>
<evidence type="ECO:0000313" key="4">
    <source>
        <dbReference type="Proteomes" id="UP001366085"/>
    </source>
</evidence>
<sequence length="502" mass="54581">MAIFTDIERQVATLRTLLGDDVGADDLAARMSALSGDQLVETLEHAAAVARCVERISIVGAGVAAHRSGRGAGHSGLAQSRGHRSPAALVQEIAGVGRAEAQRHVRLGVVVLESGGSDEAPAATDDDADAQSNDQQESTPLPWHAPLTSALLAAEISSVQHEAILRGLGEPPAESDGADAVEGDAGADAVEAWRCAAELLITESHLRTVEELRQAARTMRDRLDPDGAARRFRERFERRSFRMWVDPDGVQHGHITFDDEGGAWMTTIRDAALRPRRGGPRFVDEEERERAEALATDSRSNEQLGYDLLLDVLRAGALADAESVFGTRQAGVRIVRVVDSTTGARISEHTEDYLTPLPAAAVDQRVCDTGTIQVTVDRSGNPLDVGREHRLFTPRQRVALATRDGGCCWRGCDRPASFCEAHHIDAWTAEGGRTDVDRGILLCRYHHMQLHHGGWRITRDGREDFRLHPPGDAPPVPLPRRTALSYRWAGIDPPPRRFPPTG</sequence>
<evidence type="ECO:0000313" key="3">
    <source>
        <dbReference type="EMBL" id="MEJ1091046.1"/>
    </source>
</evidence>
<dbReference type="Proteomes" id="UP001366085">
    <property type="component" value="Unassembled WGS sequence"/>
</dbReference>
<organism evidence="3 4">
    <name type="scientific">Microbacterium istanbulense</name>
    <dbReference type="NCBI Taxonomy" id="3122049"/>
    <lineage>
        <taxon>Bacteria</taxon>
        <taxon>Bacillati</taxon>
        <taxon>Actinomycetota</taxon>
        <taxon>Actinomycetes</taxon>
        <taxon>Micrococcales</taxon>
        <taxon>Microbacteriaceae</taxon>
        <taxon>Microbacterium</taxon>
    </lineage>
</organism>
<gene>
    <name evidence="3" type="ORF">WDU93_05005</name>
</gene>